<accession>A0AAV5DF98</accession>
<keyword evidence="2 4" id="KW-1184">Jasmonic acid signaling pathway</keyword>
<dbReference type="GO" id="GO:0009611">
    <property type="term" value="P:response to wounding"/>
    <property type="evidence" value="ECO:0007669"/>
    <property type="project" value="UniProtKB-UniRule"/>
</dbReference>
<dbReference type="EMBL" id="BQKI01000015">
    <property type="protein sequence ID" value="GJN08888.1"/>
    <property type="molecule type" value="Genomic_DNA"/>
</dbReference>
<comment type="function">
    <text evidence="4">Repressor of jasmonate responses.</text>
</comment>
<feature type="compositionally biased region" description="Basic and acidic residues" evidence="5">
    <location>
        <begin position="183"/>
        <end position="192"/>
    </location>
</feature>
<comment type="caution">
    <text evidence="7">The sequence shown here is derived from an EMBL/GenBank/DDBJ whole genome shotgun (WGS) entry which is preliminary data.</text>
</comment>
<dbReference type="GO" id="GO:2000022">
    <property type="term" value="P:regulation of jasmonic acid mediated signaling pathway"/>
    <property type="evidence" value="ECO:0007669"/>
    <property type="project" value="UniProtKB-UniRule"/>
</dbReference>
<dbReference type="InterPro" id="IPR010399">
    <property type="entry name" value="Tify_dom"/>
</dbReference>
<comment type="domain">
    <text evidence="4">The jas domain is required for interaction with COI1.</text>
</comment>
<reference evidence="7" key="2">
    <citation type="submission" date="2021-12" db="EMBL/GenBank/DDBJ databases">
        <title>Resequencing data analysis of finger millet.</title>
        <authorList>
            <person name="Hatakeyama M."/>
            <person name="Aluri S."/>
            <person name="Balachadran M.T."/>
            <person name="Sivarajan S.R."/>
            <person name="Poveda L."/>
            <person name="Shimizu-Inatsugi R."/>
            <person name="Schlapbach R."/>
            <person name="Sreeman S.M."/>
            <person name="Shimizu K.K."/>
        </authorList>
    </citation>
    <scope>NUCLEOTIDE SEQUENCE</scope>
</reference>
<comment type="similarity">
    <text evidence="1 4">Belongs to the TIFY/JAZ family.</text>
</comment>
<dbReference type="InterPro" id="IPR040390">
    <property type="entry name" value="TIFY/JAZ"/>
</dbReference>
<dbReference type="Proteomes" id="UP001054889">
    <property type="component" value="Unassembled WGS sequence"/>
</dbReference>
<feature type="region of interest" description="Disordered" evidence="5">
    <location>
        <begin position="165"/>
        <end position="206"/>
    </location>
</feature>
<dbReference type="Pfam" id="PF09425">
    <property type="entry name" value="Jas_motif"/>
    <property type="match status" value="1"/>
</dbReference>
<dbReference type="GO" id="GO:0005634">
    <property type="term" value="C:nucleus"/>
    <property type="evidence" value="ECO:0007669"/>
    <property type="project" value="UniProtKB-SubCell"/>
</dbReference>
<evidence type="ECO:0000256" key="3">
    <source>
        <dbReference type="ARBA" id="ARBA00022843"/>
    </source>
</evidence>
<keyword evidence="4" id="KW-0539">Nucleus</keyword>
<dbReference type="AlphaFoldDB" id="A0AAV5DF98"/>
<keyword evidence="8" id="KW-1185">Reference proteome</keyword>
<proteinExistence type="inferred from homology"/>
<dbReference type="SMART" id="SM00979">
    <property type="entry name" value="TIFY"/>
    <property type="match status" value="1"/>
</dbReference>
<feature type="domain" description="Tify" evidence="6">
    <location>
        <begin position="93"/>
        <end position="128"/>
    </location>
</feature>
<name>A0AAV5DF98_ELECO</name>
<protein>
    <recommendedName>
        <fullName evidence="4">Protein TIFY</fullName>
    </recommendedName>
    <alternativeName>
        <fullName evidence="4">Jasmonate ZIM domain-containing protein</fullName>
    </alternativeName>
</protein>
<evidence type="ECO:0000256" key="1">
    <source>
        <dbReference type="ARBA" id="ARBA00008614"/>
    </source>
</evidence>
<dbReference type="PANTHER" id="PTHR33077:SF117">
    <property type="entry name" value="PROTEIN TIFY 11C"/>
    <property type="match status" value="1"/>
</dbReference>
<gene>
    <name evidence="7" type="primary">ga26848</name>
    <name evidence="7" type="ORF">PR202_ga26848</name>
</gene>
<evidence type="ECO:0000313" key="8">
    <source>
        <dbReference type="Proteomes" id="UP001054889"/>
    </source>
</evidence>
<sequence>MAAEQQQQSVMNKQQAGSRFAVTCGLLRQYMKEQGGMRLAPAMAMNLMPGAASDVVVASTEPEEGKAMLELFPQQAGTLKKDLLATRKTEEEPEQRRAPLTIFYGGRMVVFDDFPAEKAQEIMKAATSSCNVVASPPTPAAAGQPCLPDMPIARKASLQRFLAKRKNRLATEGPDPAATEDANNNKRVKDDGEPLCLGVNPVLSLS</sequence>
<organism evidence="7 8">
    <name type="scientific">Eleusine coracana subsp. coracana</name>
    <dbReference type="NCBI Taxonomy" id="191504"/>
    <lineage>
        <taxon>Eukaryota</taxon>
        <taxon>Viridiplantae</taxon>
        <taxon>Streptophyta</taxon>
        <taxon>Embryophyta</taxon>
        <taxon>Tracheophyta</taxon>
        <taxon>Spermatophyta</taxon>
        <taxon>Magnoliopsida</taxon>
        <taxon>Liliopsida</taxon>
        <taxon>Poales</taxon>
        <taxon>Poaceae</taxon>
        <taxon>PACMAD clade</taxon>
        <taxon>Chloridoideae</taxon>
        <taxon>Cynodonteae</taxon>
        <taxon>Eleusininae</taxon>
        <taxon>Eleusine</taxon>
    </lineage>
</organism>
<evidence type="ECO:0000256" key="2">
    <source>
        <dbReference type="ARBA" id="ARBA00022819"/>
    </source>
</evidence>
<dbReference type="InterPro" id="IPR018467">
    <property type="entry name" value="CCT_CS"/>
</dbReference>
<dbReference type="Pfam" id="PF06200">
    <property type="entry name" value="tify"/>
    <property type="match status" value="1"/>
</dbReference>
<dbReference type="GO" id="GO:0031347">
    <property type="term" value="P:regulation of defense response"/>
    <property type="evidence" value="ECO:0007669"/>
    <property type="project" value="UniProtKB-UniRule"/>
</dbReference>
<evidence type="ECO:0000259" key="6">
    <source>
        <dbReference type="PROSITE" id="PS51320"/>
    </source>
</evidence>
<dbReference type="PROSITE" id="PS51320">
    <property type="entry name" value="TIFY"/>
    <property type="match status" value="1"/>
</dbReference>
<dbReference type="PANTHER" id="PTHR33077">
    <property type="entry name" value="PROTEIN TIFY 4A-RELATED-RELATED"/>
    <property type="match status" value="1"/>
</dbReference>
<evidence type="ECO:0000256" key="5">
    <source>
        <dbReference type="SAM" id="MobiDB-lite"/>
    </source>
</evidence>
<keyword evidence="3" id="KW-0832">Ubl conjugation</keyword>
<comment type="subcellular location">
    <subcellularLocation>
        <location evidence="4">Nucleus</location>
    </subcellularLocation>
</comment>
<evidence type="ECO:0000256" key="4">
    <source>
        <dbReference type="RuleBase" id="RU369065"/>
    </source>
</evidence>
<reference evidence="7" key="1">
    <citation type="journal article" date="2018" name="DNA Res.">
        <title>Multiple hybrid de novo genome assembly of finger millet, an orphan allotetraploid crop.</title>
        <authorList>
            <person name="Hatakeyama M."/>
            <person name="Aluri S."/>
            <person name="Balachadran M.T."/>
            <person name="Sivarajan S.R."/>
            <person name="Patrignani A."/>
            <person name="Gruter S."/>
            <person name="Poveda L."/>
            <person name="Shimizu-Inatsugi R."/>
            <person name="Baeten J."/>
            <person name="Francoijs K.J."/>
            <person name="Nataraja K.N."/>
            <person name="Reddy Y.A.N."/>
            <person name="Phadnis S."/>
            <person name="Ravikumar R.L."/>
            <person name="Schlapbach R."/>
            <person name="Sreeman S.M."/>
            <person name="Shimizu K.K."/>
        </authorList>
    </citation>
    <scope>NUCLEOTIDE SEQUENCE</scope>
</reference>
<evidence type="ECO:0000313" key="7">
    <source>
        <dbReference type="EMBL" id="GJN08888.1"/>
    </source>
</evidence>